<protein>
    <submittedName>
        <fullName evidence="2">Uncharacterized protein</fullName>
    </submittedName>
</protein>
<evidence type="ECO:0000313" key="3">
    <source>
        <dbReference type="Proteomes" id="UP000006062"/>
    </source>
</evidence>
<name>I3YH66_THIV6</name>
<reference evidence="2 3" key="1">
    <citation type="submission" date="2012-06" db="EMBL/GenBank/DDBJ databases">
        <title>Complete sequence of Thiocystis violascens DSM 198.</title>
        <authorList>
            <consortium name="US DOE Joint Genome Institute"/>
            <person name="Lucas S."/>
            <person name="Han J."/>
            <person name="Lapidus A."/>
            <person name="Cheng J.-F."/>
            <person name="Goodwin L."/>
            <person name="Pitluck S."/>
            <person name="Peters L."/>
            <person name="Ovchinnikova G."/>
            <person name="Teshima H."/>
            <person name="Detter J.C."/>
            <person name="Han C."/>
            <person name="Tapia R."/>
            <person name="Land M."/>
            <person name="Hauser L."/>
            <person name="Kyrpides N."/>
            <person name="Ivanova N."/>
            <person name="Pagani I."/>
            <person name="Vogl K."/>
            <person name="Liu Z."/>
            <person name="Frigaard N.-U."/>
            <person name="Bryant D."/>
            <person name="Woyke T."/>
        </authorList>
    </citation>
    <scope>NUCLEOTIDE SEQUENCE [LARGE SCALE GENOMIC DNA]</scope>
    <source>
        <strain evidence="3">ATCC 17096 / DSM 198 / 6111</strain>
    </source>
</reference>
<dbReference type="HOGENOM" id="CLU_2738812_0_0_6"/>
<feature type="compositionally biased region" description="Basic and acidic residues" evidence="1">
    <location>
        <begin position="43"/>
        <end position="56"/>
    </location>
</feature>
<gene>
    <name evidence="2" type="ordered locus">Thivi_4540</name>
</gene>
<dbReference type="AlphaFoldDB" id="I3YH66"/>
<dbReference type="Proteomes" id="UP000006062">
    <property type="component" value="Chromosome"/>
</dbReference>
<evidence type="ECO:0000256" key="1">
    <source>
        <dbReference type="SAM" id="MobiDB-lite"/>
    </source>
</evidence>
<feature type="region of interest" description="Disordered" evidence="1">
    <location>
        <begin position="43"/>
        <end position="71"/>
    </location>
</feature>
<dbReference type="STRING" id="765911.Thivi_4540"/>
<keyword evidence="3" id="KW-1185">Reference proteome</keyword>
<proteinExistence type="predicted"/>
<sequence length="71" mass="8108">MSSIEHAPIQAALNRVRQLSADEEARRMAFVRERAQRDEVSFLSEAREEGREEGRQEAAQATARDLYRSAC</sequence>
<dbReference type="RefSeq" id="WP_014780704.1">
    <property type="nucleotide sequence ID" value="NC_018012.1"/>
</dbReference>
<evidence type="ECO:0000313" key="2">
    <source>
        <dbReference type="EMBL" id="AFL76334.1"/>
    </source>
</evidence>
<dbReference type="EMBL" id="CP003154">
    <property type="protein sequence ID" value="AFL76334.1"/>
    <property type="molecule type" value="Genomic_DNA"/>
</dbReference>
<dbReference type="KEGG" id="tvi:Thivi_4540"/>
<dbReference type="eggNOG" id="COG5464">
    <property type="taxonomic scope" value="Bacteria"/>
</dbReference>
<accession>I3YH66</accession>
<organism evidence="2 3">
    <name type="scientific">Thiocystis violascens (strain ATCC 17096 / DSM 198 / 6111)</name>
    <name type="common">Chromatium violascens</name>
    <dbReference type="NCBI Taxonomy" id="765911"/>
    <lineage>
        <taxon>Bacteria</taxon>
        <taxon>Pseudomonadati</taxon>
        <taxon>Pseudomonadota</taxon>
        <taxon>Gammaproteobacteria</taxon>
        <taxon>Chromatiales</taxon>
        <taxon>Chromatiaceae</taxon>
        <taxon>Thiocystis</taxon>
    </lineage>
</organism>